<name>A0A371EW67_MUCPR</name>
<dbReference type="STRING" id="157652.A0A371EW67"/>
<feature type="non-terminal residue" evidence="1">
    <location>
        <position position="1"/>
    </location>
</feature>
<evidence type="ECO:0000313" key="2">
    <source>
        <dbReference type="Proteomes" id="UP000257109"/>
    </source>
</evidence>
<dbReference type="AlphaFoldDB" id="A0A371EW67"/>
<gene>
    <name evidence="1" type="ORF">CR513_50470</name>
</gene>
<protein>
    <submittedName>
        <fullName evidence="1">Uncharacterized protein</fullName>
    </submittedName>
</protein>
<keyword evidence="2" id="KW-1185">Reference proteome</keyword>
<organism evidence="1 2">
    <name type="scientific">Mucuna pruriens</name>
    <name type="common">Velvet bean</name>
    <name type="synonym">Dolichos pruriens</name>
    <dbReference type="NCBI Taxonomy" id="157652"/>
    <lineage>
        <taxon>Eukaryota</taxon>
        <taxon>Viridiplantae</taxon>
        <taxon>Streptophyta</taxon>
        <taxon>Embryophyta</taxon>
        <taxon>Tracheophyta</taxon>
        <taxon>Spermatophyta</taxon>
        <taxon>Magnoliopsida</taxon>
        <taxon>eudicotyledons</taxon>
        <taxon>Gunneridae</taxon>
        <taxon>Pentapetalae</taxon>
        <taxon>rosids</taxon>
        <taxon>fabids</taxon>
        <taxon>Fabales</taxon>
        <taxon>Fabaceae</taxon>
        <taxon>Papilionoideae</taxon>
        <taxon>50 kb inversion clade</taxon>
        <taxon>NPAAA clade</taxon>
        <taxon>indigoferoid/millettioid clade</taxon>
        <taxon>Phaseoleae</taxon>
        <taxon>Mucuna</taxon>
    </lineage>
</organism>
<proteinExistence type="predicted"/>
<dbReference type="EMBL" id="QJKJ01011752">
    <property type="protein sequence ID" value="RDX70297.1"/>
    <property type="molecule type" value="Genomic_DNA"/>
</dbReference>
<evidence type="ECO:0000313" key="1">
    <source>
        <dbReference type="EMBL" id="RDX70297.1"/>
    </source>
</evidence>
<dbReference type="OrthoDB" id="270624at2759"/>
<accession>A0A371EW67</accession>
<comment type="caution">
    <text evidence="1">The sequence shown here is derived from an EMBL/GenBank/DDBJ whole genome shotgun (WGS) entry which is preliminary data.</text>
</comment>
<sequence>MKDIEANKNIKKIEILAFLIAPFKEEKEVKTMVQEDLEVEPCMVLGGNDDEKGEGKMKSIKHEDFGHTDSVLGLAWSKEYKNIYLQVLVLTSE</sequence>
<reference evidence="1" key="1">
    <citation type="submission" date="2018-05" db="EMBL/GenBank/DDBJ databases">
        <title>Draft genome of Mucuna pruriens seed.</title>
        <authorList>
            <person name="Nnadi N.E."/>
            <person name="Vos R."/>
            <person name="Hasami M.H."/>
            <person name="Devisetty U.K."/>
            <person name="Aguiy J.C."/>
        </authorList>
    </citation>
    <scope>NUCLEOTIDE SEQUENCE [LARGE SCALE GENOMIC DNA]</scope>
    <source>
        <strain evidence="1">JCA_2017</strain>
    </source>
</reference>
<dbReference type="Proteomes" id="UP000257109">
    <property type="component" value="Unassembled WGS sequence"/>
</dbReference>